<keyword evidence="2" id="KW-0326">Glycosidase</keyword>
<dbReference type="NCBIfam" id="NF009773">
    <property type="entry name" value="PRK13270.1"/>
    <property type="match status" value="1"/>
</dbReference>
<evidence type="ECO:0000256" key="3">
    <source>
        <dbReference type="SAM" id="SignalP"/>
    </source>
</evidence>
<evidence type="ECO:0000256" key="1">
    <source>
        <dbReference type="ARBA" id="ARBA00022801"/>
    </source>
</evidence>
<dbReference type="InterPro" id="IPR018232">
    <property type="entry name" value="Glyco_hydro_37_CS"/>
</dbReference>
<dbReference type="InterPro" id="IPR012341">
    <property type="entry name" value="6hp_glycosidase-like_sf"/>
</dbReference>
<proteinExistence type="predicted"/>
<evidence type="ECO:0000256" key="2">
    <source>
        <dbReference type="ARBA" id="ARBA00023295"/>
    </source>
</evidence>
<dbReference type="Proteomes" id="UP001500936">
    <property type="component" value="Unassembled WGS sequence"/>
</dbReference>
<dbReference type="PROSITE" id="PS00928">
    <property type="entry name" value="TREHALASE_2"/>
    <property type="match status" value="1"/>
</dbReference>
<keyword evidence="5" id="KW-1185">Reference proteome</keyword>
<protein>
    <submittedName>
        <fullName evidence="4">Alpha,alpha-trehalase</fullName>
    </submittedName>
</protein>
<dbReference type="PANTHER" id="PTHR23403">
    <property type="entry name" value="TREHALASE"/>
    <property type="match status" value="1"/>
</dbReference>
<name>A0ABP8JZC1_9BACT</name>
<dbReference type="Gene3D" id="1.50.10.10">
    <property type="match status" value="1"/>
</dbReference>
<dbReference type="InterPro" id="IPR001661">
    <property type="entry name" value="Glyco_hydro_37"/>
</dbReference>
<keyword evidence="1" id="KW-0378">Hydrolase</keyword>
<dbReference type="SUPFAM" id="SSF48208">
    <property type="entry name" value="Six-hairpin glycosidases"/>
    <property type="match status" value="1"/>
</dbReference>
<dbReference type="InterPro" id="IPR008928">
    <property type="entry name" value="6-hairpin_glycosidase_sf"/>
</dbReference>
<dbReference type="PANTHER" id="PTHR23403:SF1">
    <property type="entry name" value="TREHALASE"/>
    <property type="match status" value="1"/>
</dbReference>
<keyword evidence="3" id="KW-0732">Signal</keyword>
<accession>A0ABP8JZC1</accession>
<feature type="chain" id="PRO_5046534900" evidence="3">
    <location>
        <begin position="20"/>
        <end position="520"/>
    </location>
</feature>
<sequence>MRRLLLFFWYQLAVGLVQAQVATPVAPDKVYGELFVDVQMARIFPDSKTFVDCIPKRAPIDIINDYRQIKANPAIRFSLERFVQENFELPAQVGTTYQSDRNEDVKSHIRELWAVLKRTPDQISPGSSLLPLPNAYIVPGGRFREVYYWDSYFTMLGLQESGEEAVVENMIRNFAYLISTYNHIPNGNRTYYLSRSQPPFFSLMVELLAARKGEGVYQEFLPALRQEYDYWMDNTKLTKHVVRMPNGSLLNRYYDQDVIPRQESFYEDSVLARESNPADRAALYRHLRSGAESGWDFSTRWFADGENLATIRTTDIVPVDLNGLLYHLEVTLSRAYAQTGNSREARNFRRLAYSRQKAINKYCWNPQDGWYYDYVLPNRSRSREMTIAGMSPFFFRIAPHNRIGTVTAVLEQNFLKPGGVVTTLKTSGQQWDAPNGWAPLQWMTVQGLENYGRSDLAREIARRWAGLNIRVYKATGKLMEKYNVIDTNLEAGGGEYPSQDGFGWTNGVLLKLMNTYKVGE</sequence>
<evidence type="ECO:0000313" key="5">
    <source>
        <dbReference type="Proteomes" id="UP001500936"/>
    </source>
</evidence>
<feature type="signal peptide" evidence="3">
    <location>
        <begin position="1"/>
        <end position="19"/>
    </location>
</feature>
<evidence type="ECO:0000313" key="4">
    <source>
        <dbReference type="EMBL" id="GAA4398334.1"/>
    </source>
</evidence>
<gene>
    <name evidence="4" type="ORF">GCM10023187_08870</name>
</gene>
<dbReference type="RefSeq" id="WP_345264336.1">
    <property type="nucleotide sequence ID" value="NZ_BAABHB010000001.1"/>
</dbReference>
<dbReference type="Pfam" id="PF01204">
    <property type="entry name" value="Trehalase"/>
    <property type="match status" value="1"/>
</dbReference>
<dbReference type="EMBL" id="BAABHB010000001">
    <property type="protein sequence ID" value="GAA4398334.1"/>
    <property type="molecule type" value="Genomic_DNA"/>
</dbReference>
<dbReference type="PRINTS" id="PR00744">
    <property type="entry name" value="GLHYDRLASE37"/>
</dbReference>
<dbReference type="PROSITE" id="PS00927">
    <property type="entry name" value="TREHALASE_1"/>
    <property type="match status" value="1"/>
</dbReference>
<dbReference type="NCBIfam" id="NF009774">
    <property type="entry name" value="PRK13271.1"/>
    <property type="match status" value="1"/>
</dbReference>
<organism evidence="4 5">
    <name type="scientific">Nibrella viscosa</name>
    <dbReference type="NCBI Taxonomy" id="1084524"/>
    <lineage>
        <taxon>Bacteria</taxon>
        <taxon>Pseudomonadati</taxon>
        <taxon>Bacteroidota</taxon>
        <taxon>Cytophagia</taxon>
        <taxon>Cytophagales</taxon>
        <taxon>Spirosomataceae</taxon>
        <taxon>Nibrella</taxon>
    </lineage>
</organism>
<comment type="caution">
    <text evidence="4">The sequence shown here is derived from an EMBL/GenBank/DDBJ whole genome shotgun (WGS) entry which is preliminary data.</text>
</comment>
<reference evidence="5" key="1">
    <citation type="journal article" date="2019" name="Int. J. Syst. Evol. Microbiol.">
        <title>The Global Catalogue of Microorganisms (GCM) 10K type strain sequencing project: providing services to taxonomists for standard genome sequencing and annotation.</title>
        <authorList>
            <consortium name="The Broad Institute Genomics Platform"/>
            <consortium name="The Broad Institute Genome Sequencing Center for Infectious Disease"/>
            <person name="Wu L."/>
            <person name="Ma J."/>
        </authorList>
    </citation>
    <scope>NUCLEOTIDE SEQUENCE [LARGE SCALE GENOMIC DNA]</scope>
    <source>
        <strain evidence="5">JCM 17925</strain>
    </source>
</reference>